<sequence length="167" mass="18880">MTPIETERLLLRKIKVADAPFFYELFNSEGWLKYIGDRNIRVVADAEKQIVEKYIPSYKNNGYGSYLVIEKASGCPVGTCGMYKRPNLDHPDIGFAFLPAYYKKGYGYESAAAILSKTTKELKLKKVVAFTLPENTASIKLLEKLGLTNVGVYQYQDDPEELLLFST</sequence>
<keyword evidence="3" id="KW-1185">Reference proteome</keyword>
<feature type="domain" description="N-acetyltransferase" evidence="1">
    <location>
        <begin position="9"/>
        <end position="167"/>
    </location>
</feature>
<dbReference type="Proteomes" id="UP000505306">
    <property type="component" value="Chromosome"/>
</dbReference>
<reference evidence="2 3" key="1">
    <citation type="submission" date="2020-02" db="EMBL/GenBank/DDBJ databases">
        <title>Complete genome sequence of Flavobacteriaceae bacterium.</title>
        <authorList>
            <person name="Kim S.-J."/>
            <person name="Kim Y.-S."/>
            <person name="Kim K.-H."/>
        </authorList>
    </citation>
    <scope>NUCLEOTIDE SEQUENCE [LARGE SCALE GENOMIC DNA]</scope>
    <source>
        <strain evidence="2 3">RR4-40</strain>
    </source>
</reference>
<accession>A0A6G6GJQ8</accession>
<organism evidence="2 3">
    <name type="scientific">Rasiella rasia</name>
    <dbReference type="NCBI Taxonomy" id="2744027"/>
    <lineage>
        <taxon>Bacteria</taxon>
        <taxon>Pseudomonadati</taxon>
        <taxon>Bacteroidota</taxon>
        <taxon>Flavobacteriia</taxon>
        <taxon>Flavobacteriales</taxon>
        <taxon>Flavobacteriaceae</taxon>
        <taxon>Rasiella</taxon>
    </lineage>
</organism>
<dbReference type="PANTHER" id="PTHR43792:SF1">
    <property type="entry name" value="N-ACETYLTRANSFERASE DOMAIN-CONTAINING PROTEIN"/>
    <property type="match status" value="1"/>
</dbReference>
<dbReference type="SUPFAM" id="SSF55729">
    <property type="entry name" value="Acyl-CoA N-acyltransferases (Nat)"/>
    <property type="match status" value="1"/>
</dbReference>
<dbReference type="PANTHER" id="PTHR43792">
    <property type="entry name" value="GNAT FAMILY, PUTATIVE (AFU_ORTHOLOGUE AFUA_3G00765)-RELATED-RELATED"/>
    <property type="match status" value="1"/>
</dbReference>
<name>A0A6G6GJQ8_9FLAO</name>
<gene>
    <name evidence="2" type="ORF">G5B37_04140</name>
</gene>
<dbReference type="Pfam" id="PF13302">
    <property type="entry name" value="Acetyltransf_3"/>
    <property type="match status" value="1"/>
</dbReference>
<evidence type="ECO:0000259" key="1">
    <source>
        <dbReference type="PROSITE" id="PS51186"/>
    </source>
</evidence>
<evidence type="ECO:0000313" key="2">
    <source>
        <dbReference type="EMBL" id="QIE58778.1"/>
    </source>
</evidence>
<dbReference type="EMBL" id="CP049057">
    <property type="protein sequence ID" value="QIE58778.1"/>
    <property type="molecule type" value="Genomic_DNA"/>
</dbReference>
<dbReference type="Gene3D" id="3.40.630.30">
    <property type="match status" value="1"/>
</dbReference>
<dbReference type="AlphaFoldDB" id="A0A6G6GJQ8"/>
<dbReference type="GO" id="GO:0016747">
    <property type="term" value="F:acyltransferase activity, transferring groups other than amino-acyl groups"/>
    <property type="evidence" value="ECO:0007669"/>
    <property type="project" value="InterPro"/>
</dbReference>
<proteinExistence type="predicted"/>
<keyword evidence="2" id="KW-0808">Transferase</keyword>
<dbReference type="InterPro" id="IPR000182">
    <property type="entry name" value="GNAT_dom"/>
</dbReference>
<dbReference type="InterPro" id="IPR016181">
    <property type="entry name" value="Acyl_CoA_acyltransferase"/>
</dbReference>
<dbReference type="PROSITE" id="PS51186">
    <property type="entry name" value="GNAT"/>
    <property type="match status" value="1"/>
</dbReference>
<dbReference type="RefSeq" id="WP_164678806.1">
    <property type="nucleotide sequence ID" value="NZ_CP049057.1"/>
</dbReference>
<dbReference type="KEGG" id="mgel:G5B37_04140"/>
<evidence type="ECO:0000313" key="3">
    <source>
        <dbReference type="Proteomes" id="UP000505306"/>
    </source>
</evidence>
<protein>
    <submittedName>
        <fullName evidence="2">GNAT family N-acetyltransferase</fullName>
    </submittedName>
</protein>
<dbReference type="InterPro" id="IPR051531">
    <property type="entry name" value="N-acetyltransferase"/>
</dbReference>